<feature type="compositionally biased region" description="Basic and acidic residues" evidence="1">
    <location>
        <begin position="51"/>
        <end position="65"/>
    </location>
</feature>
<protein>
    <submittedName>
        <fullName evidence="2">Uncharacterized protein</fullName>
    </submittedName>
</protein>
<evidence type="ECO:0000256" key="1">
    <source>
        <dbReference type="SAM" id="MobiDB-lite"/>
    </source>
</evidence>
<comment type="caution">
    <text evidence="2">The sequence shown here is derived from an EMBL/GenBank/DDBJ whole genome shotgun (WGS) entry which is preliminary data.</text>
</comment>
<sequence>MKVIIINILDSNDMPGGIDQYHPTPKWPDPYQLKYLNPGSQIPPTSSRKSPSREDKHARSRHDVAIQRSKLSNSMATLHDIKIPLCQCAPSRLSPNHHWDGHATNC</sequence>
<feature type="region of interest" description="Disordered" evidence="1">
    <location>
        <begin position="14"/>
        <end position="71"/>
    </location>
</feature>
<dbReference type="Proteomes" id="UP000037696">
    <property type="component" value="Unassembled WGS sequence"/>
</dbReference>
<keyword evidence="3" id="KW-1185">Reference proteome</keyword>
<proteinExistence type="predicted"/>
<dbReference type="EMBL" id="LHQQ01000058">
    <property type="protein sequence ID" value="KOS44556.1"/>
    <property type="molecule type" value="Genomic_DNA"/>
</dbReference>
<name>A0A0M8P3A4_9EURO</name>
<evidence type="ECO:0000313" key="2">
    <source>
        <dbReference type="EMBL" id="KOS44556.1"/>
    </source>
</evidence>
<feature type="compositionally biased region" description="Polar residues" evidence="1">
    <location>
        <begin position="38"/>
        <end position="49"/>
    </location>
</feature>
<reference evidence="2 3" key="1">
    <citation type="submission" date="2015-08" db="EMBL/GenBank/DDBJ databases">
        <title>Genome sequencing of Penicillium nordicum.</title>
        <authorList>
            <person name="Nguyen H.D."/>
            <person name="Seifert K.A."/>
        </authorList>
    </citation>
    <scope>NUCLEOTIDE SEQUENCE [LARGE SCALE GENOMIC DNA]</scope>
    <source>
        <strain evidence="2 3">DAOMC 185683</strain>
    </source>
</reference>
<dbReference type="AlphaFoldDB" id="A0A0M8P3A4"/>
<evidence type="ECO:0000313" key="3">
    <source>
        <dbReference type="Proteomes" id="UP000037696"/>
    </source>
</evidence>
<organism evidence="2 3">
    <name type="scientific">Penicillium nordicum</name>
    <dbReference type="NCBI Taxonomy" id="229535"/>
    <lineage>
        <taxon>Eukaryota</taxon>
        <taxon>Fungi</taxon>
        <taxon>Dikarya</taxon>
        <taxon>Ascomycota</taxon>
        <taxon>Pezizomycotina</taxon>
        <taxon>Eurotiomycetes</taxon>
        <taxon>Eurotiomycetidae</taxon>
        <taxon>Eurotiales</taxon>
        <taxon>Aspergillaceae</taxon>
        <taxon>Penicillium</taxon>
    </lineage>
</organism>
<gene>
    <name evidence="2" type="ORF">ACN38_g4473</name>
</gene>
<accession>A0A0M8P3A4</accession>